<dbReference type="EMBL" id="ML002272">
    <property type="protein sequence ID" value="RKP39417.1"/>
    <property type="molecule type" value="Genomic_DNA"/>
</dbReference>
<proteinExistence type="predicted"/>
<organism evidence="2 3">
    <name type="scientific">Dimargaris cristalligena</name>
    <dbReference type="NCBI Taxonomy" id="215637"/>
    <lineage>
        <taxon>Eukaryota</taxon>
        <taxon>Fungi</taxon>
        <taxon>Fungi incertae sedis</taxon>
        <taxon>Zoopagomycota</taxon>
        <taxon>Kickxellomycotina</taxon>
        <taxon>Dimargaritomycetes</taxon>
        <taxon>Dimargaritales</taxon>
        <taxon>Dimargaritaceae</taxon>
        <taxon>Dimargaris</taxon>
    </lineage>
</organism>
<sequence length="91" mass="10487">MLGSLDSERGQIPTTRATGRRRMSDPNSRNLRAQVAYNLQELRKIRQVLETQRVKTTQLKEETRQLSEKTLVLEQGVQQLHQQIGKFNALA</sequence>
<evidence type="ECO:0000313" key="3">
    <source>
        <dbReference type="Proteomes" id="UP000268162"/>
    </source>
</evidence>
<protein>
    <submittedName>
        <fullName evidence="2">Uncharacterized protein</fullName>
    </submittedName>
</protein>
<gene>
    <name evidence="2" type="ORF">BJ085DRAFT_34359</name>
</gene>
<dbReference type="AlphaFoldDB" id="A0A4Q0A0A4"/>
<evidence type="ECO:0000256" key="1">
    <source>
        <dbReference type="SAM" id="MobiDB-lite"/>
    </source>
</evidence>
<accession>A0A4Q0A0A4</accession>
<keyword evidence="3" id="KW-1185">Reference proteome</keyword>
<name>A0A4Q0A0A4_9FUNG</name>
<feature type="region of interest" description="Disordered" evidence="1">
    <location>
        <begin position="1"/>
        <end position="30"/>
    </location>
</feature>
<evidence type="ECO:0000313" key="2">
    <source>
        <dbReference type="EMBL" id="RKP39417.1"/>
    </source>
</evidence>
<reference evidence="3" key="1">
    <citation type="journal article" date="2018" name="Nat. Microbiol.">
        <title>Leveraging single-cell genomics to expand the fungal tree of life.</title>
        <authorList>
            <person name="Ahrendt S.R."/>
            <person name="Quandt C.A."/>
            <person name="Ciobanu D."/>
            <person name="Clum A."/>
            <person name="Salamov A."/>
            <person name="Andreopoulos B."/>
            <person name="Cheng J.F."/>
            <person name="Woyke T."/>
            <person name="Pelin A."/>
            <person name="Henrissat B."/>
            <person name="Reynolds N.K."/>
            <person name="Benny G.L."/>
            <person name="Smith M.E."/>
            <person name="James T.Y."/>
            <person name="Grigoriev I.V."/>
        </authorList>
    </citation>
    <scope>NUCLEOTIDE SEQUENCE [LARGE SCALE GENOMIC DNA]</scope>
    <source>
        <strain evidence="3">RSA 468</strain>
    </source>
</reference>
<dbReference type="Proteomes" id="UP000268162">
    <property type="component" value="Unassembled WGS sequence"/>
</dbReference>